<protein>
    <submittedName>
        <fullName evidence="2">Uncharacterized protein</fullName>
    </submittedName>
</protein>
<keyword evidence="3" id="KW-1185">Reference proteome</keyword>
<dbReference type="PATRIC" id="fig|754477.3.peg.2462"/>
<organism evidence="2 3">
    <name type="scientific">Methylophaga frappieri (strain ATCC BAA-2434 / DSM 25690 / JAM7)</name>
    <dbReference type="NCBI Taxonomy" id="754477"/>
    <lineage>
        <taxon>Bacteria</taxon>
        <taxon>Pseudomonadati</taxon>
        <taxon>Pseudomonadota</taxon>
        <taxon>Gammaproteobacteria</taxon>
        <taxon>Thiotrichales</taxon>
        <taxon>Piscirickettsiaceae</taxon>
        <taxon>Methylophaga</taxon>
    </lineage>
</organism>
<keyword evidence="1" id="KW-1133">Transmembrane helix</keyword>
<proteinExistence type="predicted"/>
<evidence type="ECO:0000313" key="3">
    <source>
        <dbReference type="Proteomes" id="UP000009145"/>
    </source>
</evidence>
<dbReference type="RefSeq" id="WP_014705047.1">
    <property type="nucleotide sequence ID" value="NC_017856.1"/>
</dbReference>
<dbReference type="EMBL" id="CP003380">
    <property type="protein sequence ID" value="AFJ03629.1"/>
    <property type="molecule type" value="Genomic_DNA"/>
</dbReference>
<accession>I1YL36</accession>
<name>I1YL36_METFJ</name>
<evidence type="ECO:0000313" key="2">
    <source>
        <dbReference type="EMBL" id="AFJ03629.1"/>
    </source>
</evidence>
<dbReference type="KEGG" id="mec:Q7C_2506"/>
<gene>
    <name evidence="2" type="ordered locus">Q7C_2506</name>
</gene>
<dbReference type="Proteomes" id="UP000009145">
    <property type="component" value="Chromosome"/>
</dbReference>
<keyword evidence="1" id="KW-0472">Membrane</keyword>
<reference evidence="2 3" key="1">
    <citation type="journal article" date="2012" name="J. Bacteriol.">
        <title>Complete genome sequences of Methylophaga sp. strain JAM1 and Methylophaga sp. strain JAM7.</title>
        <authorList>
            <person name="Villeneuve C."/>
            <person name="Martineau C."/>
            <person name="Mauffrey F."/>
            <person name="Villemur R."/>
        </authorList>
    </citation>
    <scope>NUCLEOTIDE SEQUENCE [LARGE SCALE GENOMIC DNA]</scope>
    <source>
        <strain evidence="2 3">JAM7</strain>
    </source>
</reference>
<feature type="transmembrane region" description="Helical" evidence="1">
    <location>
        <begin position="17"/>
        <end position="40"/>
    </location>
</feature>
<evidence type="ECO:0000256" key="1">
    <source>
        <dbReference type="SAM" id="Phobius"/>
    </source>
</evidence>
<dbReference type="AlphaFoldDB" id="I1YL36"/>
<dbReference type="HOGENOM" id="CLU_3218497_0_0_6"/>
<keyword evidence="1" id="KW-0812">Transmembrane</keyword>
<sequence length="44" mass="5078">MTKKILMAVVVDGDDKYVVLMVFIKLLMCRMNSLLVAWVFDEKA</sequence>